<evidence type="ECO:0000256" key="5">
    <source>
        <dbReference type="ARBA" id="ARBA00023242"/>
    </source>
</evidence>
<dbReference type="PANTHER" id="PTHR13935:SF41">
    <property type="entry name" value="TRANSCRIPTION FACTOR ORG2-RELATED"/>
    <property type="match status" value="1"/>
</dbReference>
<feature type="domain" description="BHLH" evidence="6">
    <location>
        <begin position="56"/>
        <end position="108"/>
    </location>
</feature>
<dbReference type="SUPFAM" id="SSF47459">
    <property type="entry name" value="HLH, helix-loop-helix DNA-binding domain"/>
    <property type="match status" value="1"/>
</dbReference>
<dbReference type="FunFam" id="4.10.280.10:FF:000074">
    <property type="entry name" value="Transcription factor ORG2"/>
    <property type="match status" value="1"/>
</dbReference>
<dbReference type="EMBL" id="CM001217">
    <property type="protein sequence ID" value="KEH41330.1"/>
    <property type="molecule type" value="Genomic_DNA"/>
</dbReference>
<dbReference type="GO" id="GO:0000981">
    <property type="term" value="F:DNA-binding transcription factor activity, RNA polymerase II-specific"/>
    <property type="evidence" value="ECO:0000318"/>
    <property type="project" value="GO_Central"/>
</dbReference>
<reference evidence="7 9" key="1">
    <citation type="journal article" date="2011" name="Nature">
        <title>The Medicago genome provides insight into the evolution of rhizobial symbioses.</title>
        <authorList>
            <person name="Young N.D."/>
            <person name="Debelle F."/>
            <person name="Oldroyd G.E."/>
            <person name="Geurts R."/>
            <person name="Cannon S.B."/>
            <person name="Udvardi M.K."/>
            <person name="Benedito V.A."/>
            <person name="Mayer K.F."/>
            <person name="Gouzy J."/>
            <person name="Schoof H."/>
            <person name="Van de Peer Y."/>
            <person name="Proost S."/>
            <person name="Cook D.R."/>
            <person name="Meyers B.C."/>
            <person name="Spannagl M."/>
            <person name="Cheung F."/>
            <person name="De Mita S."/>
            <person name="Krishnakumar V."/>
            <person name="Gundlach H."/>
            <person name="Zhou S."/>
            <person name="Mudge J."/>
            <person name="Bharti A.K."/>
            <person name="Murray J.D."/>
            <person name="Naoumkina M.A."/>
            <person name="Rosen B."/>
            <person name="Silverstein K.A."/>
            <person name="Tang H."/>
            <person name="Rombauts S."/>
            <person name="Zhao P.X."/>
            <person name="Zhou P."/>
            <person name="Barbe V."/>
            <person name="Bardou P."/>
            <person name="Bechner M."/>
            <person name="Bellec A."/>
            <person name="Berger A."/>
            <person name="Berges H."/>
            <person name="Bidwell S."/>
            <person name="Bisseling T."/>
            <person name="Choisne N."/>
            <person name="Couloux A."/>
            <person name="Denny R."/>
            <person name="Deshpande S."/>
            <person name="Dai X."/>
            <person name="Doyle J.J."/>
            <person name="Dudez A.M."/>
            <person name="Farmer A.D."/>
            <person name="Fouteau S."/>
            <person name="Franken C."/>
            <person name="Gibelin C."/>
            <person name="Gish J."/>
            <person name="Goldstein S."/>
            <person name="Gonzalez A.J."/>
            <person name="Green P.J."/>
            <person name="Hallab A."/>
            <person name="Hartog M."/>
            <person name="Hua A."/>
            <person name="Humphray S.J."/>
            <person name="Jeong D.H."/>
            <person name="Jing Y."/>
            <person name="Jocker A."/>
            <person name="Kenton S.M."/>
            <person name="Kim D.J."/>
            <person name="Klee K."/>
            <person name="Lai H."/>
            <person name="Lang C."/>
            <person name="Lin S."/>
            <person name="Macmil S.L."/>
            <person name="Magdelenat G."/>
            <person name="Matthews L."/>
            <person name="McCorrison J."/>
            <person name="Monaghan E.L."/>
            <person name="Mun J.H."/>
            <person name="Najar F.Z."/>
            <person name="Nicholson C."/>
            <person name="Noirot C."/>
            <person name="O'Bleness M."/>
            <person name="Paule C.R."/>
            <person name="Poulain J."/>
            <person name="Prion F."/>
            <person name="Qin B."/>
            <person name="Qu C."/>
            <person name="Retzel E.F."/>
            <person name="Riddle C."/>
            <person name="Sallet E."/>
            <person name="Samain S."/>
            <person name="Samson N."/>
            <person name="Sanders I."/>
            <person name="Saurat O."/>
            <person name="Scarpelli C."/>
            <person name="Schiex T."/>
            <person name="Segurens B."/>
            <person name="Severin A.J."/>
            <person name="Sherrier D.J."/>
            <person name="Shi R."/>
            <person name="Sims S."/>
            <person name="Singer S.R."/>
            <person name="Sinharoy S."/>
            <person name="Sterck L."/>
            <person name="Viollet A."/>
            <person name="Wang B.B."/>
            <person name="Wang K."/>
            <person name="Wang M."/>
            <person name="Wang X."/>
            <person name="Warfsmann J."/>
            <person name="Weissenbach J."/>
            <person name="White D.D."/>
            <person name="White J.D."/>
            <person name="Wiley G.B."/>
            <person name="Wincker P."/>
            <person name="Xing Y."/>
            <person name="Yang L."/>
            <person name="Yao Z."/>
            <person name="Ying F."/>
            <person name="Zhai J."/>
            <person name="Zhou L."/>
            <person name="Zuber A."/>
            <person name="Denarie J."/>
            <person name="Dixon R.A."/>
            <person name="May G.D."/>
            <person name="Schwartz D.C."/>
            <person name="Rogers J."/>
            <person name="Quetier F."/>
            <person name="Town C.D."/>
            <person name="Roe B.A."/>
        </authorList>
    </citation>
    <scope>NUCLEOTIDE SEQUENCE [LARGE SCALE GENOMIC DNA]</scope>
    <source>
        <strain evidence="7">A17</strain>
        <strain evidence="8 9">cv. Jemalong A17</strain>
    </source>
</reference>
<keyword evidence="9" id="KW-1185">Reference proteome</keyword>
<dbReference type="SMART" id="SM00353">
    <property type="entry name" value="HLH"/>
    <property type="match status" value="1"/>
</dbReference>
<keyword evidence="5" id="KW-0539">Nucleus</keyword>
<proteinExistence type="predicted"/>
<evidence type="ECO:0000256" key="1">
    <source>
        <dbReference type="ARBA" id="ARBA00004123"/>
    </source>
</evidence>
<dbReference type="GO" id="GO:0006357">
    <property type="term" value="P:regulation of transcription by RNA polymerase II"/>
    <property type="evidence" value="ECO:0000318"/>
    <property type="project" value="GO_Central"/>
</dbReference>
<name>A0A072VT90_MEDTR</name>
<evidence type="ECO:0000313" key="8">
    <source>
        <dbReference type="EnsemblPlants" id="KEH41330"/>
    </source>
</evidence>
<dbReference type="InterPro" id="IPR011598">
    <property type="entry name" value="bHLH_dom"/>
</dbReference>
<dbReference type="AlphaFoldDB" id="A0A072VT90"/>
<evidence type="ECO:0000256" key="4">
    <source>
        <dbReference type="ARBA" id="ARBA00023163"/>
    </source>
</evidence>
<evidence type="ECO:0000256" key="3">
    <source>
        <dbReference type="ARBA" id="ARBA00023125"/>
    </source>
</evidence>
<dbReference type="PROSITE" id="PS50888">
    <property type="entry name" value="BHLH"/>
    <property type="match status" value="1"/>
</dbReference>
<gene>
    <name evidence="7" type="ordered locus">MTR_1g048750</name>
</gene>
<dbReference type="HOGENOM" id="CLU_089779_1_0_1"/>
<dbReference type="CDD" id="cd18914">
    <property type="entry name" value="bHLH_AtORG2_like"/>
    <property type="match status" value="1"/>
</dbReference>
<accession>A0A072VT90</accession>
<reference evidence="8" key="3">
    <citation type="submission" date="2015-04" db="UniProtKB">
        <authorList>
            <consortium name="EnsemblPlants"/>
        </authorList>
    </citation>
    <scope>IDENTIFICATION</scope>
    <source>
        <strain evidence="8">cv. Jemalong A17</strain>
    </source>
</reference>
<evidence type="ECO:0000259" key="6">
    <source>
        <dbReference type="PROSITE" id="PS50888"/>
    </source>
</evidence>
<sequence>MLAISPPMFSTIGWPFEESLSHNQHQNQLFNFHDQVEAEINSTDPSQSTSSDLSMVKKLVHNASERDRRKKINNLYSSLRSLLPISDQMKKLSIPATISRVLKYIPEIQKHVEGLVKRKEEILLRLSPQVNEVNITKESQKKKHSYNSGFVVSTSWLNDSEVAIQISCYTVHKIPLSEILLCLENDGILLLNVSSSQTFGERIFYNLHFQKALVNLVVLCHMHWRACAKVHIIDGPVTIRWRWYMRSHEQVNDHVGWWPWMLELQETIFRN</sequence>
<dbReference type="EnsemblPlants" id="KEH41330">
    <property type="protein sequence ID" value="KEH41330"/>
    <property type="gene ID" value="MTR_1g048750"/>
</dbReference>
<dbReference type="GO" id="GO:0046983">
    <property type="term" value="F:protein dimerization activity"/>
    <property type="evidence" value="ECO:0007669"/>
    <property type="project" value="InterPro"/>
</dbReference>
<comment type="subcellular location">
    <subcellularLocation>
        <location evidence="1">Nucleus</location>
    </subcellularLocation>
</comment>
<evidence type="ECO:0000256" key="2">
    <source>
        <dbReference type="ARBA" id="ARBA00023015"/>
    </source>
</evidence>
<dbReference type="PANTHER" id="PTHR13935">
    <property type="entry name" value="ACHAETE-SCUTE TRANSCRIPTION FACTOR-RELATED"/>
    <property type="match status" value="1"/>
</dbReference>
<protein>
    <submittedName>
        <fullName evidence="7">Transcription factor ORG2-like protein</fullName>
    </submittedName>
</protein>
<dbReference type="Proteomes" id="UP000002051">
    <property type="component" value="Unassembled WGS sequence"/>
</dbReference>
<dbReference type="GO" id="GO:0010106">
    <property type="term" value="P:cellular response to iron ion starvation"/>
    <property type="evidence" value="ECO:0007669"/>
    <property type="project" value="UniProtKB-ARBA"/>
</dbReference>
<evidence type="ECO:0000313" key="9">
    <source>
        <dbReference type="Proteomes" id="UP000002051"/>
    </source>
</evidence>
<dbReference type="GO" id="GO:0090575">
    <property type="term" value="C:RNA polymerase II transcription regulator complex"/>
    <property type="evidence" value="ECO:0000318"/>
    <property type="project" value="GO_Central"/>
</dbReference>
<dbReference type="Gene3D" id="4.10.280.10">
    <property type="entry name" value="Helix-loop-helix DNA-binding domain"/>
    <property type="match status" value="1"/>
</dbReference>
<dbReference type="InterPro" id="IPR015660">
    <property type="entry name" value="MASH1/Ascl1a-like"/>
</dbReference>
<evidence type="ECO:0000313" key="7">
    <source>
        <dbReference type="EMBL" id="KEH41330.1"/>
    </source>
</evidence>
<dbReference type="STRING" id="3880.A0A072VT90"/>
<dbReference type="InterPro" id="IPR036638">
    <property type="entry name" value="HLH_DNA-bd_sf"/>
</dbReference>
<organism evidence="7 9">
    <name type="scientific">Medicago truncatula</name>
    <name type="common">Barrel medic</name>
    <name type="synonym">Medicago tribuloides</name>
    <dbReference type="NCBI Taxonomy" id="3880"/>
    <lineage>
        <taxon>Eukaryota</taxon>
        <taxon>Viridiplantae</taxon>
        <taxon>Streptophyta</taxon>
        <taxon>Embryophyta</taxon>
        <taxon>Tracheophyta</taxon>
        <taxon>Spermatophyta</taxon>
        <taxon>Magnoliopsida</taxon>
        <taxon>eudicotyledons</taxon>
        <taxon>Gunneridae</taxon>
        <taxon>Pentapetalae</taxon>
        <taxon>rosids</taxon>
        <taxon>fabids</taxon>
        <taxon>Fabales</taxon>
        <taxon>Fabaceae</taxon>
        <taxon>Papilionoideae</taxon>
        <taxon>50 kb inversion clade</taxon>
        <taxon>NPAAA clade</taxon>
        <taxon>Hologalegina</taxon>
        <taxon>IRL clade</taxon>
        <taxon>Trifolieae</taxon>
        <taxon>Medicago</taxon>
    </lineage>
</organism>
<dbReference type="Pfam" id="PF00010">
    <property type="entry name" value="HLH"/>
    <property type="match status" value="1"/>
</dbReference>
<keyword evidence="2" id="KW-0805">Transcription regulation</keyword>
<reference evidence="7 9" key="2">
    <citation type="journal article" date="2014" name="BMC Genomics">
        <title>An improved genome release (version Mt4.0) for the model legume Medicago truncatula.</title>
        <authorList>
            <person name="Tang H."/>
            <person name="Krishnakumar V."/>
            <person name="Bidwell S."/>
            <person name="Rosen B."/>
            <person name="Chan A."/>
            <person name="Zhou S."/>
            <person name="Gentzbittel L."/>
            <person name="Childs K.L."/>
            <person name="Yandell M."/>
            <person name="Gundlach H."/>
            <person name="Mayer K.F."/>
            <person name="Schwartz D.C."/>
            <person name="Town C.D."/>
        </authorList>
    </citation>
    <scope>GENOME REANNOTATION</scope>
    <source>
        <strain evidence="7">A17</strain>
        <strain evidence="8 9">cv. Jemalong A17</strain>
    </source>
</reference>
<dbReference type="GO" id="GO:0000977">
    <property type="term" value="F:RNA polymerase II transcription regulatory region sequence-specific DNA binding"/>
    <property type="evidence" value="ECO:0000318"/>
    <property type="project" value="GO_Central"/>
</dbReference>
<keyword evidence="4" id="KW-0804">Transcription</keyword>
<keyword evidence="3" id="KW-0238">DNA-binding</keyword>